<dbReference type="InterPro" id="IPR045584">
    <property type="entry name" value="Pilin-like"/>
</dbReference>
<dbReference type="Gene3D" id="2.10.70.20">
    <property type="entry name" value="gspk-gspi-gspj complex like domains"/>
    <property type="match status" value="1"/>
</dbReference>
<dbReference type="NCBIfam" id="TIGR02532">
    <property type="entry name" value="IV_pilin_GFxxxE"/>
    <property type="match status" value="1"/>
</dbReference>
<keyword evidence="6" id="KW-0997">Cell inner membrane</keyword>
<comment type="similarity">
    <text evidence="2">Belongs to the GSP J family.</text>
</comment>
<keyword evidence="4" id="KW-1003">Cell membrane</keyword>
<gene>
    <name evidence="11" type="ORF">J2T60_000839</name>
</gene>
<comment type="subcellular location">
    <subcellularLocation>
        <location evidence="1">Cell inner membrane</location>
        <topology evidence="1">Single-pass membrane protein</topology>
    </subcellularLocation>
</comment>
<dbReference type="NCBIfam" id="TIGR01711">
    <property type="entry name" value="gspJ"/>
    <property type="match status" value="1"/>
</dbReference>
<dbReference type="Proteomes" id="UP001523550">
    <property type="component" value="Unassembled WGS sequence"/>
</dbReference>
<protein>
    <recommendedName>
        <fullName evidence="3">Type II secretion system protein J</fullName>
    </recommendedName>
</protein>
<organism evidence="11 12">
    <name type="scientific">Natronospira proteinivora</name>
    <dbReference type="NCBI Taxonomy" id="1807133"/>
    <lineage>
        <taxon>Bacteria</taxon>
        <taxon>Pseudomonadati</taxon>
        <taxon>Pseudomonadota</taxon>
        <taxon>Gammaproteobacteria</taxon>
        <taxon>Natronospirales</taxon>
        <taxon>Natronospiraceae</taxon>
        <taxon>Natronospira</taxon>
    </lineage>
</organism>
<sequence>MMRRRNPSRQRGFTLFELMVAIAVFSILGVMTWTAMAGMMRQQELTSSAMDRFRDIQHGMTLLSRDLEHIRPRPIRGASHGDFMPALRGGNHLEMPLEFTRGGVRNPLEQPRSTLQRVAYRLEGETLIRYSWQALDRAPDSQPTAMPLMDDVVSMELRFLGPQGEWSEDWPPVDRGQMGGDPYLMPQAVEVRLETDDMGVLRRLVTVPGVQGAAEREDDLR</sequence>
<evidence type="ECO:0000313" key="11">
    <source>
        <dbReference type="EMBL" id="MCP1726874.1"/>
    </source>
</evidence>
<keyword evidence="5" id="KW-0488">Methylation</keyword>
<keyword evidence="12" id="KW-1185">Reference proteome</keyword>
<reference evidence="11 12" key="1">
    <citation type="submission" date="2022-03" db="EMBL/GenBank/DDBJ databases">
        <title>Genomic Encyclopedia of Type Strains, Phase III (KMG-III): the genomes of soil and plant-associated and newly described type strains.</title>
        <authorList>
            <person name="Whitman W."/>
        </authorList>
    </citation>
    <scope>NUCLEOTIDE SEQUENCE [LARGE SCALE GENOMIC DNA]</scope>
    <source>
        <strain evidence="11 12">BSker1</strain>
    </source>
</reference>
<evidence type="ECO:0000313" key="12">
    <source>
        <dbReference type="Proteomes" id="UP001523550"/>
    </source>
</evidence>
<dbReference type="InterPro" id="IPR010055">
    <property type="entry name" value="T2SS_protein-GspJ"/>
</dbReference>
<feature type="transmembrane region" description="Helical" evidence="10">
    <location>
        <begin position="12"/>
        <end position="36"/>
    </location>
</feature>
<dbReference type="Pfam" id="PF07963">
    <property type="entry name" value="N_methyl"/>
    <property type="match status" value="1"/>
</dbReference>
<evidence type="ECO:0000256" key="7">
    <source>
        <dbReference type="ARBA" id="ARBA00022692"/>
    </source>
</evidence>
<accession>A0ABT1G6E3</accession>
<dbReference type="PANTHER" id="PTHR39583:SF2">
    <property type="entry name" value="TYPE II SECRETION SYSTEM PROTEIN J"/>
    <property type="match status" value="1"/>
</dbReference>
<evidence type="ECO:0000256" key="9">
    <source>
        <dbReference type="ARBA" id="ARBA00023136"/>
    </source>
</evidence>
<evidence type="ECO:0000256" key="5">
    <source>
        <dbReference type="ARBA" id="ARBA00022481"/>
    </source>
</evidence>
<dbReference type="Pfam" id="PF11612">
    <property type="entry name" value="T2SSJ"/>
    <property type="match status" value="1"/>
</dbReference>
<dbReference type="SUPFAM" id="SSF54523">
    <property type="entry name" value="Pili subunits"/>
    <property type="match status" value="1"/>
</dbReference>
<evidence type="ECO:0000256" key="3">
    <source>
        <dbReference type="ARBA" id="ARBA00021539"/>
    </source>
</evidence>
<evidence type="ECO:0000256" key="6">
    <source>
        <dbReference type="ARBA" id="ARBA00022519"/>
    </source>
</evidence>
<keyword evidence="9 10" id="KW-0472">Membrane</keyword>
<evidence type="ECO:0000256" key="8">
    <source>
        <dbReference type="ARBA" id="ARBA00022989"/>
    </source>
</evidence>
<dbReference type="InterPro" id="IPR012902">
    <property type="entry name" value="N_methyl_site"/>
</dbReference>
<name>A0ABT1G6E3_9GAMM</name>
<keyword evidence="7 10" id="KW-0812">Transmembrane</keyword>
<evidence type="ECO:0000256" key="1">
    <source>
        <dbReference type="ARBA" id="ARBA00004377"/>
    </source>
</evidence>
<keyword evidence="8 10" id="KW-1133">Transmembrane helix</keyword>
<proteinExistence type="inferred from homology"/>
<dbReference type="InterPro" id="IPR051621">
    <property type="entry name" value="T2SS_protein_J"/>
</dbReference>
<evidence type="ECO:0000256" key="2">
    <source>
        <dbReference type="ARBA" id="ARBA00011084"/>
    </source>
</evidence>
<dbReference type="EMBL" id="JALJYF010000001">
    <property type="protein sequence ID" value="MCP1726874.1"/>
    <property type="molecule type" value="Genomic_DNA"/>
</dbReference>
<evidence type="ECO:0000256" key="10">
    <source>
        <dbReference type="SAM" id="Phobius"/>
    </source>
</evidence>
<dbReference type="Gene3D" id="3.10.610.10">
    <property type="entry name" value="GSPII I/J protein-like"/>
    <property type="match status" value="1"/>
</dbReference>
<dbReference type="RefSeq" id="WP_253445844.1">
    <property type="nucleotide sequence ID" value="NZ_JALJYF010000001.1"/>
</dbReference>
<dbReference type="PANTHER" id="PTHR39583">
    <property type="entry name" value="TYPE II SECRETION SYSTEM PROTEIN J-RELATED"/>
    <property type="match status" value="1"/>
</dbReference>
<comment type="caution">
    <text evidence="11">The sequence shown here is derived from an EMBL/GenBank/DDBJ whole genome shotgun (WGS) entry which is preliminary data.</text>
</comment>
<evidence type="ECO:0000256" key="4">
    <source>
        <dbReference type="ARBA" id="ARBA00022475"/>
    </source>
</evidence>